<organism evidence="1 2">
    <name type="scientific">Simiduia agarivorans (strain DSM 21679 / JCM 13881 / BCRC 17597 / SA1)</name>
    <dbReference type="NCBI Taxonomy" id="1117647"/>
    <lineage>
        <taxon>Bacteria</taxon>
        <taxon>Pseudomonadati</taxon>
        <taxon>Pseudomonadota</taxon>
        <taxon>Gammaproteobacteria</taxon>
        <taxon>Cellvibrionales</taxon>
        <taxon>Cellvibrionaceae</taxon>
        <taxon>Simiduia</taxon>
    </lineage>
</organism>
<proteinExistence type="predicted"/>
<evidence type="ECO:0000313" key="1">
    <source>
        <dbReference type="EMBL" id="AFU97456.1"/>
    </source>
</evidence>
<gene>
    <name evidence="1" type="ordered locus">M5M_01125</name>
</gene>
<dbReference type="Proteomes" id="UP000000466">
    <property type="component" value="Chromosome"/>
</dbReference>
<evidence type="ECO:0000313" key="2">
    <source>
        <dbReference type="Proteomes" id="UP000000466"/>
    </source>
</evidence>
<dbReference type="AlphaFoldDB" id="K4KET6"/>
<keyword evidence="2" id="KW-1185">Reference proteome</keyword>
<sequence>MMFQPSARDKRLASLRSQAISRGARVSLGSGQAQGFTRYSMPWQAKRRDRNFWRLMRKNYSHPVHLAEFWSVESTSEPDPSEREWLTQQLHALPASIGFVEAAPDGVALFWSEPAGKEELAFILQWLEVAAGR</sequence>
<dbReference type="KEGG" id="saga:M5M_01125"/>
<protein>
    <submittedName>
        <fullName evidence="1">Uncharacterized protein</fullName>
    </submittedName>
</protein>
<reference evidence="1 2" key="1">
    <citation type="journal article" date="2013" name="Genome Announc.">
        <title>Complete genome sequence of Simiduia agarivorans SA1(T), a marine bacterium able to degrade a variety of polysaccharides.</title>
        <authorList>
            <person name="Lin S.Y."/>
            <person name="Shieh W.Y."/>
            <person name="Chen J.S."/>
            <person name="Tang S.L."/>
        </authorList>
    </citation>
    <scope>NUCLEOTIDE SEQUENCE [LARGE SCALE GENOMIC DNA]</scope>
    <source>
        <strain evidence="2">DSM 21679 / JCM 13881 / BCRC 17597 / SA1</strain>
    </source>
</reference>
<name>K4KET6_SIMAS</name>
<accession>K4KET6</accession>
<dbReference type="RefSeq" id="WP_015045629.1">
    <property type="nucleotide sequence ID" value="NC_018868.3"/>
</dbReference>
<dbReference type="HOGENOM" id="CLU_1905344_0_0_6"/>
<dbReference type="EMBL" id="CP003746">
    <property type="protein sequence ID" value="AFU97456.1"/>
    <property type="molecule type" value="Genomic_DNA"/>
</dbReference>